<feature type="region of interest" description="Disordered" evidence="1">
    <location>
        <begin position="54"/>
        <end position="80"/>
    </location>
</feature>
<proteinExistence type="predicted"/>
<dbReference type="Proteomes" id="UP001187734">
    <property type="component" value="Unassembled WGS sequence"/>
</dbReference>
<dbReference type="EMBL" id="ONZP01000193">
    <property type="protein sequence ID" value="SPJ76303.1"/>
    <property type="molecule type" value="Genomic_DNA"/>
</dbReference>
<sequence length="313" mass="34726">MPFIPLGRSNFGNVPTYYAFKPSGRFLQPDSEIDGPGTTSNHILALNLPNVRPRSVSEASDSSKPFSSESSTSTVPSVFLAPTNLPRPRASIVENPTEKARGEIDPNHFVFAQLGVLHVFGGKYDEDKADDLSIINEGPWWSNGFGVVVRLSEKGVPGAVYALYNHCKQTKSTDDDDDDDVEYSPEAAGHIPGYLHPRCTEGFKFAKIADSVEALGDHKRRFSFIPLAQNDIQIVRARMWQSKVNYEVKEGKRVWDCYIAPTSGAWKEPIKPKGQPGPLQTTTNQLSNNPTNKPRDQGQTERNMGGRRPDLRR</sequence>
<evidence type="ECO:0000256" key="1">
    <source>
        <dbReference type="SAM" id="MobiDB-lite"/>
    </source>
</evidence>
<name>A0AAE8SHY9_9HYPO</name>
<reference evidence="2" key="1">
    <citation type="submission" date="2018-03" db="EMBL/GenBank/DDBJ databases">
        <authorList>
            <person name="Guldener U."/>
        </authorList>
    </citation>
    <scope>NUCLEOTIDE SEQUENCE</scope>
</reference>
<gene>
    <name evidence="2" type="ORF">FTOL_06034</name>
</gene>
<feature type="region of interest" description="Disordered" evidence="1">
    <location>
        <begin position="266"/>
        <end position="313"/>
    </location>
</feature>
<feature type="compositionally biased region" description="Low complexity" evidence="1">
    <location>
        <begin position="57"/>
        <end position="79"/>
    </location>
</feature>
<evidence type="ECO:0000313" key="2">
    <source>
        <dbReference type="EMBL" id="SPJ76303.1"/>
    </source>
</evidence>
<keyword evidence="3" id="KW-1185">Reference proteome</keyword>
<protein>
    <submittedName>
        <fullName evidence="2">Uncharacterized protein</fullName>
    </submittedName>
</protein>
<evidence type="ECO:0000313" key="3">
    <source>
        <dbReference type="Proteomes" id="UP001187734"/>
    </source>
</evidence>
<accession>A0AAE8SHY9</accession>
<feature type="compositionally biased region" description="Polar residues" evidence="1">
    <location>
        <begin position="278"/>
        <end position="292"/>
    </location>
</feature>
<organism evidence="2 3">
    <name type="scientific">Fusarium torulosum</name>
    <dbReference type="NCBI Taxonomy" id="33205"/>
    <lineage>
        <taxon>Eukaryota</taxon>
        <taxon>Fungi</taxon>
        <taxon>Dikarya</taxon>
        <taxon>Ascomycota</taxon>
        <taxon>Pezizomycotina</taxon>
        <taxon>Sordariomycetes</taxon>
        <taxon>Hypocreomycetidae</taxon>
        <taxon>Hypocreales</taxon>
        <taxon>Nectriaceae</taxon>
        <taxon>Fusarium</taxon>
    </lineage>
</organism>
<comment type="caution">
    <text evidence="2">The sequence shown here is derived from an EMBL/GenBank/DDBJ whole genome shotgun (WGS) entry which is preliminary data.</text>
</comment>
<dbReference type="AlphaFoldDB" id="A0AAE8SHY9"/>